<feature type="transmembrane region" description="Helical" evidence="10">
    <location>
        <begin position="320"/>
        <end position="341"/>
    </location>
</feature>
<evidence type="ECO:0000256" key="6">
    <source>
        <dbReference type="ARBA" id="ARBA00023136"/>
    </source>
</evidence>
<feature type="region of interest" description="Disordered" evidence="9">
    <location>
        <begin position="466"/>
        <end position="487"/>
    </location>
</feature>
<feature type="transmembrane region" description="Helical" evidence="10">
    <location>
        <begin position="16"/>
        <end position="40"/>
    </location>
</feature>
<accession>A0AAN7F0F8</accession>
<organism evidence="11 12">
    <name type="scientific">Quercus rubra</name>
    <name type="common">Northern red oak</name>
    <name type="synonym">Quercus borealis</name>
    <dbReference type="NCBI Taxonomy" id="3512"/>
    <lineage>
        <taxon>Eukaryota</taxon>
        <taxon>Viridiplantae</taxon>
        <taxon>Streptophyta</taxon>
        <taxon>Embryophyta</taxon>
        <taxon>Tracheophyta</taxon>
        <taxon>Spermatophyta</taxon>
        <taxon>Magnoliopsida</taxon>
        <taxon>eudicotyledons</taxon>
        <taxon>Gunneridae</taxon>
        <taxon>Pentapetalae</taxon>
        <taxon>rosids</taxon>
        <taxon>fabids</taxon>
        <taxon>Fagales</taxon>
        <taxon>Fagaceae</taxon>
        <taxon>Quercus</taxon>
    </lineage>
</organism>
<dbReference type="Pfam" id="PF03094">
    <property type="entry name" value="Mlo"/>
    <property type="match status" value="1"/>
</dbReference>
<dbReference type="AlphaFoldDB" id="A0AAN7F0F8"/>
<comment type="caution">
    <text evidence="11">The sequence shown here is derived from an EMBL/GenBank/DDBJ whole genome shotgun (WGS) entry which is preliminary data.</text>
</comment>
<keyword evidence="3 8" id="KW-0812">Transmembrane</keyword>
<evidence type="ECO:0000256" key="2">
    <source>
        <dbReference type="ARBA" id="ARBA00006574"/>
    </source>
</evidence>
<dbReference type="GO" id="GO:0005516">
    <property type="term" value="F:calmodulin binding"/>
    <property type="evidence" value="ECO:0007669"/>
    <property type="project" value="UniProtKB-KW"/>
</dbReference>
<evidence type="ECO:0000256" key="7">
    <source>
        <dbReference type="ARBA" id="ARBA00023265"/>
    </source>
</evidence>
<dbReference type="GO" id="GO:0016020">
    <property type="term" value="C:membrane"/>
    <property type="evidence" value="ECO:0007669"/>
    <property type="project" value="UniProtKB-SubCell"/>
</dbReference>
<feature type="transmembrane region" description="Helical" evidence="10">
    <location>
        <begin position="375"/>
        <end position="396"/>
    </location>
</feature>
<evidence type="ECO:0000256" key="3">
    <source>
        <dbReference type="ARBA" id="ARBA00022692"/>
    </source>
</evidence>
<feature type="compositionally biased region" description="Polar residues" evidence="9">
    <location>
        <begin position="471"/>
        <end position="481"/>
    </location>
</feature>
<dbReference type="InterPro" id="IPR004326">
    <property type="entry name" value="Mlo"/>
</dbReference>
<keyword evidence="6 8" id="KW-0472">Membrane</keyword>
<feature type="region of interest" description="Disordered" evidence="9">
    <location>
        <begin position="511"/>
        <end position="567"/>
    </location>
</feature>
<feature type="compositionally biased region" description="Polar residues" evidence="9">
    <location>
        <begin position="549"/>
        <end position="560"/>
    </location>
</feature>
<evidence type="ECO:0000313" key="11">
    <source>
        <dbReference type="EMBL" id="KAK4583323.1"/>
    </source>
</evidence>
<dbReference type="EMBL" id="JAXUIC010000007">
    <property type="protein sequence ID" value="KAK4583323.1"/>
    <property type="molecule type" value="Genomic_DNA"/>
</dbReference>
<keyword evidence="4 8" id="KW-0611">Plant defense</keyword>
<comment type="domain">
    <text evidence="8">The C-terminus contains a calmodulin-binding domain, which binds calmodulin in a calcium-dependent fashion.</text>
</comment>
<evidence type="ECO:0000313" key="12">
    <source>
        <dbReference type="Proteomes" id="UP001324115"/>
    </source>
</evidence>
<comment type="subcellular location">
    <subcellularLocation>
        <location evidence="1 8">Membrane</location>
        <topology evidence="1 8">Multi-pass membrane protein</topology>
    </subcellularLocation>
</comment>
<dbReference type="PANTHER" id="PTHR31942:SF34">
    <property type="entry name" value="MLO-LIKE PROTEIN"/>
    <property type="match status" value="1"/>
</dbReference>
<dbReference type="GO" id="GO:0006952">
    <property type="term" value="P:defense response"/>
    <property type="evidence" value="ECO:0007669"/>
    <property type="project" value="UniProtKB-KW"/>
</dbReference>
<keyword evidence="7 8" id="KW-0568">Pathogenesis-related protein</keyword>
<feature type="transmembrane region" description="Helical" evidence="10">
    <location>
        <begin position="155"/>
        <end position="176"/>
    </location>
</feature>
<evidence type="ECO:0000256" key="10">
    <source>
        <dbReference type="SAM" id="Phobius"/>
    </source>
</evidence>
<keyword evidence="12" id="KW-1185">Reference proteome</keyword>
<feature type="transmembrane region" description="Helical" evidence="10">
    <location>
        <begin position="280"/>
        <end position="300"/>
    </location>
</feature>
<name>A0AAN7F0F8_QUERU</name>
<reference evidence="11 12" key="1">
    <citation type="journal article" date="2023" name="G3 (Bethesda)">
        <title>A haplotype-resolved chromosome-scale genome for Quercus rubra L. provides insights into the genetics of adaptive traits for red oak species.</title>
        <authorList>
            <person name="Kapoor B."/>
            <person name="Jenkins J."/>
            <person name="Schmutz J."/>
            <person name="Zhebentyayeva T."/>
            <person name="Kuelheim C."/>
            <person name="Coggeshall M."/>
            <person name="Heim C."/>
            <person name="Lasky J.R."/>
            <person name="Leites L."/>
            <person name="Islam-Faridi N."/>
            <person name="Romero-Severson J."/>
            <person name="DeLeo V.L."/>
            <person name="Lucas S.M."/>
            <person name="Lazic D."/>
            <person name="Gailing O."/>
            <person name="Carlson J."/>
            <person name="Staton M."/>
        </authorList>
    </citation>
    <scope>NUCLEOTIDE SEQUENCE [LARGE SCALE GENOMIC DNA]</scope>
    <source>
        <strain evidence="11">Pseudo-F2</strain>
    </source>
</reference>
<evidence type="ECO:0000256" key="8">
    <source>
        <dbReference type="RuleBase" id="RU280816"/>
    </source>
</evidence>
<protein>
    <recommendedName>
        <fullName evidence="8">MLO-like protein</fullName>
    </recommendedName>
</protein>
<sequence length="581" mass="66902">MAGAEGGQSLEQTPTWAVAVVCFVLVVVSIIIEHVIHLIGKWLTKRHKSALYEALEKIKSELMLLGFISLLLTVGQGPISSICITKAVGATWHPCNKNQEKKLNKDEENGHRRLLTISDFGGGGNTRRVLAAAGYDKCADKGKVSFVSAKGIHQLHIFIFVLTVFHVLYCIITMALGKAKMRKWKAWEMETRTADYHFSNDPERFRFARDTSFGRRHLSFWSRSSVLLWTVCFFRQFFRSVPKVDYLTLRHGFIVAHLAPESQTKFNFQRYIKRSLEEDFKVVVGISPTIWFFAVFFLLVNTHGKPFFSFSSFNCWYSYLWLPFLPLIIILMVGTKLQVIITKMGLRIQERGGVVKGTPLVQPGDDLFWFNRPRLIIYLIHFVLFQNAFQMAYFVWTWHQFGLNSCFHEKMEDVIIRISMGVIIQILCSYVTLPLYALVTQMGSTMKPTIFNERVVNALREWHHKAKKNIKQNQHSTSTPETPMHSMSPVHLLHHYQGELDSIHKTQRMSNFNNEGRDMNGPHSSSHHHDQISLPKNQRNHGQEESSSHELSTIHSPSSRHSFHVQHESDVHSIDFSFDNS</sequence>
<evidence type="ECO:0000256" key="1">
    <source>
        <dbReference type="ARBA" id="ARBA00004141"/>
    </source>
</evidence>
<feature type="transmembrane region" description="Helical" evidence="10">
    <location>
        <begin position="61"/>
        <end position="79"/>
    </location>
</feature>
<dbReference type="PANTHER" id="PTHR31942">
    <property type="entry name" value="MLO-LIKE PROTEIN 1"/>
    <property type="match status" value="1"/>
</dbReference>
<evidence type="ECO:0000256" key="5">
    <source>
        <dbReference type="ARBA" id="ARBA00022989"/>
    </source>
</evidence>
<evidence type="ECO:0000256" key="9">
    <source>
        <dbReference type="SAM" id="MobiDB-lite"/>
    </source>
</evidence>
<comment type="similarity">
    <text evidence="2 8">Belongs to the MLO family.</text>
</comment>
<keyword evidence="8" id="KW-0112">Calmodulin-binding</keyword>
<gene>
    <name evidence="8" type="primary">MLO</name>
    <name evidence="11" type="ORF">RGQ29_026196</name>
</gene>
<feature type="transmembrane region" description="Helical" evidence="10">
    <location>
        <begin position="416"/>
        <end position="439"/>
    </location>
</feature>
<dbReference type="Proteomes" id="UP001324115">
    <property type="component" value="Unassembled WGS sequence"/>
</dbReference>
<evidence type="ECO:0000256" key="4">
    <source>
        <dbReference type="ARBA" id="ARBA00022821"/>
    </source>
</evidence>
<proteinExistence type="inferred from homology"/>
<comment type="function">
    <text evidence="8">May be involved in modulation of pathogen defense and leaf cell death.</text>
</comment>
<keyword evidence="5 8" id="KW-1133">Transmembrane helix</keyword>